<dbReference type="AlphaFoldDB" id="A0A4R3N5F9"/>
<gene>
    <name evidence="2" type="ORF">EDC35_101311</name>
</gene>
<reference evidence="2 3" key="1">
    <citation type="submission" date="2019-03" db="EMBL/GenBank/DDBJ databases">
        <title>Genomic Encyclopedia of Type Strains, Phase IV (KMG-IV): sequencing the most valuable type-strain genomes for metagenomic binning, comparative biology and taxonomic classification.</title>
        <authorList>
            <person name="Goeker M."/>
        </authorList>
    </citation>
    <scope>NUCLEOTIDE SEQUENCE [LARGE SCALE GENOMIC DNA]</scope>
    <source>
        <strain evidence="2 3">DSM 13587</strain>
    </source>
</reference>
<dbReference type="Proteomes" id="UP000295717">
    <property type="component" value="Unassembled WGS sequence"/>
</dbReference>
<feature type="signal peptide" evidence="1">
    <location>
        <begin position="1"/>
        <end position="29"/>
    </location>
</feature>
<dbReference type="EMBL" id="SMAO01000001">
    <property type="protein sequence ID" value="TCT23994.1"/>
    <property type="molecule type" value="Genomic_DNA"/>
</dbReference>
<name>A0A4R3N5F9_9GAMM</name>
<organism evidence="2 3">
    <name type="scientific">Thiobaca trueperi</name>
    <dbReference type="NCBI Taxonomy" id="127458"/>
    <lineage>
        <taxon>Bacteria</taxon>
        <taxon>Pseudomonadati</taxon>
        <taxon>Pseudomonadota</taxon>
        <taxon>Gammaproteobacteria</taxon>
        <taxon>Chromatiales</taxon>
        <taxon>Chromatiaceae</taxon>
        <taxon>Thiobaca</taxon>
    </lineage>
</organism>
<evidence type="ECO:0000313" key="2">
    <source>
        <dbReference type="EMBL" id="TCT23994.1"/>
    </source>
</evidence>
<evidence type="ECO:0000256" key="1">
    <source>
        <dbReference type="SAM" id="SignalP"/>
    </source>
</evidence>
<dbReference type="OrthoDB" id="5770948at2"/>
<keyword evidence="3" id="KW-1185">Reference proteome</keyword>
<accession>A0A4R3N5F9</accession>
<evidence type="ECO:0008006" key="4">
    <source>
        <dbReference type="Google" id="ProtNLM"/>
    </source>
</evidence>
<comment type="caution">
    <text evidence="2">The sequence shown here is derived from an EMBL/GenBank/DDBJ whole genome shotgun (WGS) entry which is preliminary data.</text>
</comment>
<feature type="chain" id="PRO_5020593405" description="HdeA/HdeB family protein" evidence="1">
    <location>
        <begin position="30"/>
        <end position="139"/>
    </location>
</feature>
<dbReference type="RefSeq" id="WP_132975073.1">
    <property type="nucleotide sequence ID" value="NZ_SMAO01000001.1"/>
</dbReference>
<evidence type="ECO:0000313" key="3">
    <source>
        <dbReference type="Proteomes" id="UP000295717"/>
    </source>
</evidence>
<keyword evidence="1" id="KW-0732">Signal</keyword>
<proteinExistence type="predicted"/>
<sequence length="139" mass="14585">MSRRLNPPSLSFVTSLALVMSLFTATAGAAPEDAVSQSIPASVPALWGYGVKPCPAFLAAAPGEGAPAALADPEYLRYREWLAGLVTGLNLATGRDVLLGAELDAALLRIRASCQSQPEDDFFNASLRLVRSLGQLKGK</sequence>
<protein>
    <recommendedName>
        <fullName evidence="4">HdeA/HdeB family protein</fullName>
    </recommendedName>
</protein>